<dbReference type="Pfam" id="PF01370">
    <property type="entry name" value="Epimerase"/>
    <property type="match status" value="1"/>
</dbReference>
<dbReference type="EMBL" id="BARS01037726">
    <property type="protein sequence ID" value="GAG15105.1"/>
    <property type="molecule type" value="Genomic_DNA"/>
</dbReference>
<protein>
    <recommendedName>
        <fullName evidence="1">NAD-dependent epimerase/dehydratase domain-containing protein</fullName>
    </recommendedName>
</protein>
<name>X0VA37_9ZZZZ</name>
<organism evidence="2">
    <name type="scientific">marine sediment metagenome</name>
    <dbReference type="NCBI Taxonomy" id="412755"/>
    <lineage>
        <taxon>unclassified sequences</taxon>
        <taxon>metagenomes</taxon>
        <taxon>ecological metagenomes</taxon>
    </lineage>
</organism>
<evidence type="ECO:0000313" key="2">
    <source>
        <dbReference type="EMBL" id="GAG15105.1"/>
    </source>
</evidence>
<dbReference type="AlphaFoldDB" id="X0VA37"/>
<sequence length="138" mass="14503">MAAPSRRRKKLHAAVTGAEGYLGRVLCRHLAGHPRIGNVLALDRQSWSPPAGVQATQLDINDPALVDLLRGTDAIFHLAFVLGSVGTDDQARRINLDGTRAVCEAAAAAGVRTLVVSSSVSAYGALADNPARLRESDP</sequence>
<comment type="caution">
    <text evidence="2">The sequence shown here is derived from an EMBL/GenBank/DDBJ whole genome shotgun (WGS) entry which is preliminary data.</text>
</comment>
<dbReference type="InterPro" id="IPR050177">
    <property type="entry name" value="Lipid_A_modif_metabolic_enz"/>
</dbReference>
<evidence type="ECO:0000259" key="1">
    <source>
        <dbReference type="Pfam" id="PF01370"/>
    </source>
</evidence>
<feature type="domain" description="NAD-dependent epimerase/dehydratase" evidence="1">
    <location>
        <begin position="14"/>
        <end position="130"/>
    </location>
</feature>
<dbReference type="PANTHER" id="PTHR43245">
    <property type="entry name" value="BIFUNCTIONAL POLYMYXIN RESISTANCE PROTEIN ARNA"/>
    <property type="match status" value="1"/>
</dbReference>
<dbReference type="SUPFAM" id="SSF51735">
    <property type="entry name" value="NAD(P)-binding Rossmann-fold domains"/>
    <property type="match status" value="1"/>
</dbReference>
<proteinExistence type="predicted"/>
<accession>X0VA37</accession>
<feature type="non-terminal residue" evidence="2">
    <location>
        <position position="138"/>
    </location>
</feature>
<dbReference type="InterPro" id="IPR001509">
    <property type="entry name" value="Epimerase_deHydtase"/>
</dbReference>
<dbReference type="Gene3D" id="3.40.50.720">
    <property type="entry name" value="NAD(P)-binding Rossmann-like Domain"/>
    <property type="match status" value="1"/>
</dbReference>
<reference evidence="2" key="1">
    <citation type="journal article" date="2014" name="Front. Microbiol.">
        <title>High frequency of phylogenetically diverse reductive dehalogenase-homologous genes in deep subseafloor sedimentary metagenomes.</title>
        <authorList>
            <person name="Kawai M."/>
            <person name="Futagami T."/>
            <person name="Toyoda A."/>
            <person name="Takaki Y."/>
            <person name="Nishi S."/>
            <person name="Hori S."/>
            <person name="Arai W."/>
            <person name="Tsubouchi T."/>
            <person name="Morono Y."/>
            <person name="Uchiyama I."/>
            <person name="Ito T."/>
            <person name="Fujiyama A."/>
            <person name="Inagaki F."/>
            <person name="Takami H."/>
        </authorList>
    </citation>
    <scope>NUCLEOTIDE SEQUENCE</scope>
    <source>
        <strain evidence="2">Expedition CK06-06</strain>
    </source>
</reference>
<dbReference type="InterPro" id="IPR036291">
    <property type="entry name" value="NAD(P)-bd_dom_sf"/>
</dbReference>
<gene>
    <name evidence="2" type="ORF">S01H1_57811</name>
</gene>